<gene>
    <name evidence="1" type="ORF">BDV40DRAFT_273023</name>
</gene>
<protein>
    <submittedName>
        <fullName evidence="1">Uncharacterized protein</fullName>
    </submittedName>
</protein>
<name>A0A5N6ULI3_ASPTM</name>
<sequence length="117" mass="12771">MGWCALGSFSIAEGCNGLPSKIWVVNWQAVQGGLSLLWSVIVAKGNLYRAFGDAEGSKYWRSRAEMARCNGCSIGLEVVQGSINWVLGTVMLRKKAGFDFLSKILVECPCIPEDSCY</sequence>
<reference evidence="1 2" key="1">
    <citation type="submission" date="2019-04" db="EMBL/GenBank/DDBJ databases">
        <title>Friends and foes A comparative genomics study of 23 Aspergillus species from section Flavi.</title>
        <authorList>
            <consortium name="DOE Joint Genome Institute"/>
            <person name="Kjaerbolling I."/>
            <person name="Vesth T."/>
            <person name="Frisvad J.C."/>
            <person name="Nybo J.L."/>
            <person name="Theobald S."/>
            <person name="Kildgaard S."/>
            <person name="Isbrandt T."/>
            <person name="Kuo A."/>
            <person name="Sato A."/>
            <person name="Lyhne E.K."/>
            <person name="Kogle M.E."/>
            <person name="Wiebenga A."/>
            <person name="Kun R.S."/>
            <person name="Lubbers R.J."/>
            <person name="Makela M.R."/>
            <person name="Barry K."/>
            <person name="Chovatia M."/>
            <person name="Clum A."/>
            <person name="Daum C."/>
            <person name="Haridas S."/>
            <person name="He G."/>
            <person name="LaButti K."/>
            <person name="Lipzen A."/>
            <person name="Mondo S."/>
            <person name="Riley R."/>
            <person name="Salamov A."/>
            <person name="Simmons B.A."/>
            <person name="Magnuson J.K."/>
            <person name="Henrissat B."/>
            <person name="Mortensen U.H."/>
            <person name="Larsen T.O."/>
            <person name="Devries R.P."/>
            <person name="Grigoriev I.V."/>
            <person name="Machida M."/>
            <person name="Baker S.E."/>
            <person name="Andersen M.R."/>
        </authorList>
    </citation>
    <scope>NUCLEOTIDE SEQUENCE [LARGE SCALE GENOMIC DNA]</scope>
    <source>
        <strain evidence="1 2">CBS 117626</strain>
    </source>
</reference>
<evidence type="ECO:0000313" key="1">
    <source>
        <dbReference type="EMBL" id="KAE8159499.1"/>
    </source>
</evidence>
<keyword evidence="2" id="KW-1185">Reference proteome</keyword>
<dbReference type="EMBL" id="ML738673">
    <property type="protein sequence ID" value="KAE8159499.1"/>
    <property type="molecule type" value="Genomic_DNA"/>
</dbReference>
<proteinExistence type="predicted"/>
<accession>A0A5N6ULI3</accession>
<organism evidence="1 2">
    <name type="scientific">Aspergillus tamarii</name>
    <dbReference type="NCBI Taxonomy" id="41984"/>
    <lineage>
        <taxon>Eukaryota</taxon>
        <taxon>Fungi</taxon>
        <taxon>Dikarya</taxon>
        <taxon>Ascomycota</taxon>
        <taxon>Pezizomycotina</taxon>
        <taxon>Eurotiomycetes</taxon>
        <taxon>Eurotiomycetidae</taxon>
        <taxon>Eurotiales</taxon>
        <taxon>Aspergillaceae</taxon>
        <taxon>Aspergillus</taxon>
        <taxon>Aspergillus subgen. Circumdati</taxon>
    </lineage>
</organism>
<dbReference type="AlphaFoldDB" id="A0A5N6ULI3"/>
<evidence type="ECO:0000313" key="2">
    <source>
        <dbReference type="Proteomes" id="UP000326950"/>
    </source>
</evidence>
<dbReference type="Proteomes" id="UP000326950">
    <property type="component" value="Unassembled WGS sequence"/>
</dbReference>